<gene>
    <name evidence="2" type="ORF">ABH309_20630</name>
</gene>
<evidence type="ECO:0000313" key="2">
    <source>
        <dbReference type="EMBL" id="MEO3956849.1"/>
    </source>
</evidence>
<evidence type="ECO:0000256" key="1">
    <source>
        <dbReference type="SAM" id="MobiDB-lite"/>
    </source>
</evidence>
<evidence type="ECO:0000313" key="3">
    <source>
        <dbReference type="Proteomes" id="UP001438292"/>
    </source>
</evidence>
<proteinExistence type="predicted"/>
<comment type="caution">
    <text evidence="2">The sequence shown here is derived from an EMBL/GenBank/DDBJ whole genome shotgun (WGS) entry which is preliminary data.</text>
</comment>
<feature type="compositionally biased region" description="Low complexity" evidence="1">
    <location>
        <begin position="10"/>
        <end position="21"/>
    </location>
</feature>
<feature type="region of interest" description="Disordered" evidence="1">
    <location>
        <begin position="1"/>
        <end position="27"/>
    </location>
</feature>
<protein>
    <submittedName>
        <fullName evidence="2">Uncharacterized protein</fullName>
    </submittedName>
</protein>
<name>A0ABV0HAJ9_9NEIS</name>
<reference evidence="2 3" key="1">
    <citation type="submission" date="2024-05" db="EMBL/GenBank/DDBJ databases">
        <authorList>
            <person name="De Oliveira J.P."/>
            <person name="Noriler S.A."/>
            <person name="De Oliveira A.G."/>
            <person name="Sipoli D.S."/>
        </authorList>
    </citation>
    <scope>NUCLEOTIDE SEQUENCE [LARGE SCALE GENOMIC DNA]</scope>
    <source>
        <strain evidence="2 3">LABIM186</strain>
    </source>
</reference>
<dbReference type="Proteomes" id="UP001438292">
    <property type="component" value="Unassembled WGS sequence"/>
</dbReference>
<sequence length="99" mass="10642">MSTLDKPTSHIHTTITTLSQRSSRDRRLRTVTAASAQKLTPHMNSETPRMCGALLLPCMMAGNSSCHTVASKTNKATARQVCPIAHTIAFAADDGFDSI</sequence>
<organism evidence="2 3">
    <name type="scientific">Chromobacterium piscinae</name>
    <dbReference type="NCBI Taxonomy" id="686831"/>
    <lineage>
        <taxon>Bacteria</taxon>
        <taxon>Pseudomonadati</taxon>
        <taxon>Pseudomonadota</taxon>
        <taxon>Betaproteobacteria</taxon>
        <taxon>Neisseriales</taxon>
        <taxon>Chromobacteriaceae</taxon>
        <taxon>Chromobacterium</taxon>
    </lineage>
</organism>
<keyword evidence="3" id="KW-1185">Reference proteome</keyword>
<accession>A0ABV0HAJ9</accession>
<dbReference type="EMBL" id="JBDQQU010000200">
    <property type="protein sequence ID" value="MEO3956849.1"/>
    <property type="molecule type" value="Genomic_DNA"/>
</dbReference>